<protein>
    <submittedName>
        <fullName evidence="1">Uncharacterized protein</fullName>
    </submittedName>
</protein>
<comment type="caution">
    <text evidence="1">The sequence shown here is derived from an EMBL/GenBank/DDBJ whole genome shotgun (WGS) entry which is preliminary data.</text>
</comment>
<dbReference type="EMBL" id="JAAIUW010000002">
    <property type="protein sequence ID" value="KAF7841499.1"/>
    <property type="molecule type" value="Genomic_DNA"/>
</dbReference>
<evidence type="ECO:0000313" key="2">
    <source>
        <dbReference type="Proteomes" id="UP000634136"/>
    </source>
</evidence>
<accession>A0A835CGQ6</accession>
<reference evidence="1" key="1">
    <citation type="submission" date="2020-09" db="EMBL/GenBank/DDBJ databases">
        <title>Genome-Enabled Discovery of Anthraquinone Biosynthesis in Senna tora.</title>
        <authorList>
            <person name="Kang S.-H."/>
            <person name="Pandey R.P."/>
            <person name="Lee C.-M."/>
            <person name="Sim J.-S."/>
            <person name="Jeong J.-T."/>
            <person name="Choi B.-S."/>
            <person name="Jung M."/>
            <person name="Ginzburg D."/>
            <person name="Zhao K."/>
            <person name="Won S.Y."/>
            <person name="Oh T.-J."/>
            <person name="Yu Y."/>
            <person name="Kim N.-H."/>
            <person name="Lee O.R."/>
            <person name="Lee T.-H."/>
            <person name="Bashyal P."/>
            <person name="Kim T.-S."/>
            <person name="Lee W.-H."/>
            <person name="Kawkins C."/>
            <person name="Kim C.-K."/>
            <person name="Kim J.S."/>
            <person name="Ahn B.O."/>
            <person name="Rhee S.Y."/>
            <person name="Sohng J.K."/>
        </authorList>
    </citation>
    <scope>NUCLEOTIDE SEQUENCE</scope>
    <source>
        <tissue evidence="1">Leaf</tissue>
    </source>
</reference>
<keyword evidence="2" id="KW-1185">Reference proteome</keyword>
<name>A0A835CGQ6_9FABA</name>
<dbReference type="AlphaFoldDB" id="A0A835CGQ6"/>
<dbReference type="Proteomes" id="UP000634136">
    <property type="component" value="Unassembled WGS sequence"/>
</dbReference>
<sequence length="63" mass="7208">MGLVIAWKDCEVMSKKILNQNLRLNHKGIQEVQGKRVVAQMSQTDRFALYLGIVEDLMLKCDS</sequence>
<organism evidence="1 2">
    <name type="scientific">Senna tora</name>
    <dbReference type="NCBI Taxonomy" id="362788"/>
    <lineage>
        <taxon>Eukaryota</taxon>
        <taxon>Viridiplantae</taxon>
        <taxon>Streptophyta</taxon>
        <taxon>Embryophyta</taxon>
        <taxon>Tracheophyta</taxon>
        <taxon>Spermatophyta</taxon>
        <taxon>Magnoliopsida</taxon>
        <taxon>eudicotyledons</taxon>
        <taxon>Gunneridae</taxon>
        <taxon>Pentapetalae</taxon>
        <taxon>rosids</taxon>
        <taxon>fabids</taxon>
        <taxon>Fabales</taxon>
        <taxon>Fabaceae</taxon>
        <taxon>Caesalpinioideae</taxon>
        <taxon>Cassia clade</taxon>
        <taxon>Senna</taxon>
    </lineage>
</organism>
<evidence type="ECO:0000313" key="1">
    <source>
        <dbReference type="EMBL" id="KAF7841499.1"/>
    </source>
</evidence>
<proteinExistence type="predicted"/>
<gene>
    <name evidence="1" type="ORF">G2W53_003797</name>
</gene>